<feature type="transmembrane region" description="Helical" evidence="7">
    <location>
        <begin position="188"/>
        <end position="208"/>
    </location>
</feature>
<organism evidence="9 10">
    <name type="scientific">Stecheria intestinalis</name>
    <dbReference type="NCBI Taxonomy" id="2606630"/>
    <lineage>
        <taxon>Bacteria</taxon>
        <taxon>Bacillati</taxon>
        <taxon>Bacillota</taxon>
        <taxon>Erysipelotrichia</taxon>
        <taxon>Erysipelotrichales</taxon>
        <taxon>Erysipelotrichaceae</taxon>
        <taxon>Stecheria</taxon>
    </lineage>
</organism>
<feature type="transmembrane region" description="Helical" evidence="7">
    <location>
        <begin position="127"/>
        <end position="150"/>
    </location>
</feature>
<evidence type="ECO:0000256" key="1">
    <source>
        <dbReference type="ARBA" id="ARBA00004651"/>
    </source>
</evidence>
<accession>A0A7X2NR31</accession>
<keyword evidence="3" id="KW-1003">Cell membrane</keyword>
<comment type="similarity">
    <text evidence="2">Belongs to the UPF0126 family.</text>
</comment>
<evidence type="ECO:0000313" key="9">
    <source>
        <dbReference type="EMBL" id="MSS57982.1"/>
    </source>
</evidence>
<dbReference type="PANTHER" id="PTHR30506">
    <property type="entry name" value="INNER MEMBRANE PROTEIN"/>
    <property type="match status" value="1"/>
</dbReference>
<feature type="domain" description="Glycine transporter" evidence="8">
    <location>
        <begin position="8"/>
        <end position="81"/>
    </location>
</feature>
<evidence type="ECO:0000256" key="5">
    <source>
        <dbReference type="ARBA" id="ARBA00022989"/>
    </source>
</evidence>
<evidence type="ECO:0000259" key="8">
    <source>
        <dbReference type="Pfam" id="PF03458"/>
    </source>
</evidence>
<dbReference type="GO" id="GO:0005886">
    <property type="term" value="C:plasma membrane"/>
    <property type="evidence" value="ECO:0007669"/>
    <property type="project" value="UniProtKB-SubCell"/>
</dbReference>
<keyword evidence="5 7" id="KW-1133">Transmembrane helix</keyword>
<feature type="transmembrane region" description="Helical" evidence="7">
    <location>
        <begin position="33"/>
        <end position="53"/>
    </location>
</feature>
<keyword evidence="4 7" id="KW-0812">Transmembrane</keyword>
<gene>
    <name evidence="9" type="ORF">FYJ51_03595</name>
</gene>
<dbReference type="Proteomes" id="UP000461880">
    <property type="component" value="Unassembled WGS sequence"/>
</dbReference>
<evidence type="ECO:0000256" key="6">
    <source>
        <dbReference type="ARBA" id="ARBA00023136"/>
    </source>
</evidence>
<dbReference type="Pfam" id="PF03458">
    <property type="entry name" value="Gly_transporter"/>
    <property type="match status" value="2"/>
</dbReference>
<comment type="caution">
    <text evidence="9">The sequence shown here is derived from an EMBL/GenBank/DDBJ whole genome shotgun (WGS) entry which is preliminary data.</text>
</comment>
<feature type="transmembrane region" description="Helical" evidence="7">
    <location>
        <begin position="162"/>
        <end position="182"/>
    </location>
</feature>
<dbReference type="PANTHER" id="PTHR30506:SF3">
    <property type="entry name" value="UPF0126 INNER MEMBRANE PROTEIN YADS-RELATED"/>
    <property type="match status" value="1"/>
</dbReference>
<reference evidence="9 10" key="1">
    <citation type="submission" date="2019-08" db="EMBL/GenBank/DDBJ databases">
        <title>In-depth cultivation of the pig gut microbiome towards novel bacterial diversity and tailored functional studies.</title>
        <authorList>
            <person name="Wylensek D."/>
            <person name="Hitch T.C.A."/>
            <person name="Clavel T."/>
        </authorList>
    </citation>
    <scope>NUCLEOTIDE SEQUENCE [LARGE SCALE GENOMIC DNA]</scope>
    <source>
        <strain evidence="9 10">Oil+RF-744-GAM-WT-6</strain>
    </source>
</reference>
<feature type="transmembrane region" description="Helical" evidence="7">
    <location>
        <begin position="6"/>
        <end position="26"/>
    </location>
</feature>
<feature type="transmembrane region" description="Helical" evidence="7">
    <location>
        <begin position="65"/>
        <end position="84"/>
    </location>
</feature>
<evidence type="ECO:0000256" key="4">
    <source>
        <dbReference type="ARBA" id="ARBA00022692"/>
    </source>
</evidence>
<keyword evidence="10" id="KW-1185">Reference proteome</keyword>
<sequence>MMTDYTLIFELIGTVAFAISGASVGLRSRSDLFGVLALGIVTATGGGVIRDLVLGVIPPSGFTDPIYVITAAVSSAIVFAVAYLKSRHPSNLNVENWKQLLLVMDSIGLGIFTVVGVHSAISKYGTGNGFLCVFSGLVTGVGGGLLRDMMVDRLPDIFRKHVYAVASIIGAEVCLILCRLNLASFSIAAGAAVIVVVRVLAAHFQWNLPRIEQ</sequence>
<dbReference type="AlphaFoldDB" id="A0A7X2NR31"/>
<feature type="domain" description="Glycine transporter" evidence="8">
    <location>
        <begin position="103"/>
        <end position="177"/>
    </location>
</feature>
<evidence type="ECO:0000256" key="3">
    <source>
        <dbReference type="ARBA" id="ARBA00022475"/>
    </source>
</evidence>
<name>A0A7X2NR31_9FIRM</name>
<protein>
    <submittedName>
        <fullName evidence="9">Trimeric intracellular cation channel family protein</fullName>
    </submittedName>
</protein>
<evidence type="ECO:0000313" key="10">
    <source>
        <dbReference type="Proteomes" id="UP000461880"/>
    </source>
</evidence>
<dbReference type="InterPro" id="IPR005115">
    <property type="entry name" value="Gly_transporter"/>
</dbReference>
<proteinExistence type="inferred from homology"/>
<dbReference type="EMBL" id="VUMN01000005">
    <property type="protein sequence ID" value="MSS57982.1"/>
    <property type="molecule type" value="Genomic_DNA"/>
</dbReference>
<comment type="subcellular location">
    <subcellularLocation>
        <location evidence="1">Cell membrane</location>
        <topology evidence="1">Multi-pass membrane protein</topology>
    </subcellularLocation>
</comment>
<evidence type="ECO:0000256" key="7">
    <source>
        <dbReference type="SAM" id="Phobius"/>
    </source>
</evidence>
<keyword evidence="6 7" id="KW-0472">Membrane</keyword>
<evidence type="ECO:0000256" key="2">
    <source>
        <dbReference type="ARBA" id="ARBA00008193"/>
    </source>
</evidence>
<feature type="transmembrane region" description="Helical" evidence="7">
    <location>
        <begin position="100"/>
        <end position="121"/>
    </location>
</feature>